<gene>
    <name evidence="2" type="primary">WBGene00282269</name>
</gene>
<organism evidence="2 3">
    <name type="scientific">Pristionchus pacificus</name>
    <name type="common">Parasitic nematode worm</name>
    <dbReference type="NCBI Taxonomy" id="54126"/>
    <lineage>
        <taxon>Eukaryota</taxon>
        <taxon>Metazoa</taxon>
        <taxon>Ecdysozoa</taxon>
        <taxon>Nematoda</taxon>
        <taxon>Chromadorea</taxon>
        <taxon>Rhabditida</taxon>
        <taxon>Rhabditina</taxon>
        <taxon>Diplogasteromorpha</taxon>
        <taxon>Diplogasteroidea</taxon>
        <taxon>Neodiplogasteridae</taxon>
        <taxon>Pristionchus</taxon>
    </lineage>
</organism>
<name>A0A2A6B8D3_PRIPA</name>
<sequence length="158" mass="17498">MRVISSATRSAFPSPPHESHGAAILQGGQVKGFVVYDYVRSLEIKDHYYPYLKSDGHSGGRIVAKVHADAQETLVIDDRYVVESTVAPDISDRGIHNTLDRTVGESKTRKKGAAYVERPFTSGYFSDHHNDCIIPNHTGPFIRTSSGPDWIRVARCIT</sequence>
<reference evidence="2" key="2">
    <citation type="submission" date="2022-06" db="UniProtKB">
        <authorList>
            <consortium name="EnsemblMetazoa"/>
        </authorList>
    </citation>
    <scope>IDENTIFICATION</scope>
    <source>
        <strain evidence="2">PS312</strain>
    </source>
</reference>
<reference evidence="3" key="1">
    <citation type="journal article" date="2008" name="Nat. Genet.">
        <title>The Pristionchus pacificus genome provides a unique perspective on nematode lifestyle and parasitism.</title>
        <authorList>
            <person name="Dieterich C."/>
            <person name="Clifton S.W."/>
            <person name="Schuster L.N."/>
            <person name="Chinwalla A."/>
            <person name="Delehaunty K."/>
            <person name="Dinkelacker I."/>
            <person name="Fulton L."/>
            <person name="Fulton R."/>
            <person name="Godfrey J."/>
            <person name="Minx P."/>
            <person name="Mitreva M."/>
            <person name="Roeseler W."/>
            <person name="Tian H."/>
            <person name="Witte H."/>
            <person name="Yang S.P."/>
            <person name="Wilson R.K."/>
            <person name="Sommer R.J."/>
        </authorList>
    </citation>
    <scope>NUCLEOTIDE SEQUENCE [LARGE SCALE GENOMIC DNA]</scope>
    <source>
        <strain evidence="3">PS312</strain>
    </source>
</reference>
<accession>A0A8R1UYJ6</accession>
<dbReference type="EnsemblMetazoa" id="PPA43900.1">
    <property type="protein sequence ID" value="PPA43900.1"/>
    <property type="gene ID" value="WBGene00282269"/>
</dbReference>
<keyword evidence="3" id="KW-1185">Reference proteome</keyword>
<evidence type="ECO:0000313" key="2">
    <source>
        <dbReference type="EnsemblMetazoa" id="PPA43900.1"/>
    </source>
</evidence>
<accession>A0A2A6B8D3</accession>
<feature type="compositionally biased region" description="Polar residues" evidence="1">
    <location>
        <begin position="1"/>
        <end position="11"/>
    </location>
</feature>
<dbReference type="AlphaFoldDB" id="A0A2A6B8D3"/>
<feature type="region of interest" description="Disordered" evidence="1">
    <location>
        <begin position="1"/>
        <end position="20"/>
    </location>
</feature>
<proteinExistence type="predicted"/>
<evidence type="ECO:0000256" key="1">
    <source>
        <dbReference type="SAM" id="MobiDB-lite"/>
    </source>
</evidence>
<evidence type="ECO:0000313" key="3">
    <source>
        <dbReference type="Proteomes" id="UP000005239"/>
    </source>
</evidence>
<dbReference type="Proteomes" id="UP000005239">
    <property type="component" value="Unassembled WGS sequence"/>
</dbReference>
<protein>
    <submittedName>
        <fullName evidence="2">Uncharacterized protein</fullName>
    </submittedName>
</protein>